<organism evidence="4 5">
    <name type="scientific">Microbulbifer bruguierae</name>
    <dbReference type="NCBI Taxonomy" id="3029061"/>
    <lineage>
        <taxon>Bacteria</taxon>
        <taxon>Pseudomonadati</taxon>
        <taxon>Pseudomonadota</taxon>
        <taxon>Gammaproteobacteria</taxon>
        <taxon>Cellvibrionales</taxon>
        <taxon>Microbulbiferaceae</taxon>
        <taxon>Microbulbifer</taxon>
    </lineage>
</organism>
<dbReference type="EMBL" id="CP118605">
    <property type="protein sequence ID" value="WGL18327.1"/>
    <property type="molecule type" value="Genomic_DNA"/>
</dbReference>
<dbReference type="RefSeq" id="WP_280322309.1">
    <property type="nucleotide sequence ID" value="NZ_CP118605.1"/>
</dbReference>
<dbReference type="GO" id="GO:0005524">
    <property type="term" value="F:ATP binding"/>
    <property type="evidence" value="ECO:0007669"/>
    <property type="project" value="UniProtKB-KW"/>
</dbReference>
<dbReference type="PANTHER" id="PTHR43119:SF1">
    <property type="entry name" value="ABC TRANSPORTER DOMAIN-CONTAINING PROTEIN"/>
    <property type="match status" value="1"/>
</dbReference>
<evidence type="ECO:0000256" key="2">
    <source>
        <dbReference type="ARBA" id="ARBA00022840"/>
    </source>
</evidence>
<evidence type="ECO:0000259" key="3">
    <source>
        <dbReference type="PROSITE" id="PS50893"/>
    </source>
</evidence>
<dbReference type="InterPro" id="IPR027417">
    <property type="entry name" value="P-loop_NTPase"/>
</dbReference>
<dbReference type="InterPro" id="IPR003439">
    <property type="entry name" value="ABC_transporter-like_ATP-bd"/>
</dbReference>
<dbReference type="PANTHER" id="PTHR43119">
    <property type="entry name" value="ABC TRANSPORT PROTEIN ATP-BINDING COMPONENT-RELATED"/>
    <property type="match status" value="1"/>
</dbReference>
<evidence type="ECO:0000313" key="5">
    <source>
        <dbReference type="Proteomes" id="UP001236500"/>
    </source>
</evidence>
<dbReference type="Pfam" id="PF00005">
    <property type="entry name" value="ABC_tran"/>
    <property type="match status" value="1"/>
</dbReference>
<dbReference type="Proteomes" id="UP001236500">
    <property type="component" value="Chromosome"/>
</dbReference>
<protein>
    <submittedName>
        <fullName evidence="4">ATP-binding cassette domain-containing protein</fullName>
    </submittedName>
</protein>
<dbReference type="InterPro" id="IPR003593">
    <property type="entry name" value="AAA+_ATPase"/>
</dbReference>
<dbReference type="PROSITE" id="PS50893">
    <property type="entry name" value="ABC_TRANSPORTER_2"/>
    <property type="match status" value="1"/>
</dbReference>
<feature type="domain" description="ABC transporter" evidence="3">
    <location>
        <begin position="1"/>
        <end position="199"/>
    </location>
</feature>
<dbReference type="SUPFAM" id="SSF52540">
    <property type="entry name" value="P-loop containing nucleoside triphosphate hydrolases"/>
    <property type="match status" value="1"/>
</dbReference>
<proteinExistence type="predicted"/>
<evidence type="ECO:0000256" key="1">
    <source>
        <dbReference type="ARBA" id="ARBA00022741"/>
    </source>
</evidence>
<reference evidence="4 5" key="1">
    <citation type="submission" date="2023-02" db="EMBL/GenBank/DDBJ databases">
        <title>Description and genomic characterization of Microbulbifer bruguierae sp. nov., isolated from the sediment of mangrove plant Bruguiera sexangula.</title>
        <authorList>
            <person name="Long M."/>
        </authorList>
    </citation>
    <scope>NUCLEOTIDE SEQUENCE [LARGE SCALE GENOMIC DNA]</scope>
    <source>
        <strain evidence="4 5">H12</strain>
    </source>
</reference>
<dbReference type="Gene3D" id="3.40.50.300">
    <property type="entry name" value="P-loop containing nucleotide triphosphate hydrolases"/>
    <property type="match status" value="1"/>
</dbReference>
<accession>A0ABY8NIB3</accession>
<gene>
    <name evidence="4" type="ORF">PVT68_08535</name>
</gene>
<keyword evidence="1" id="KW-0547">Nucleotide-binding</keyword>
<dbReference type="SMART" id="SM00382">
    <property type="entry name" value="AAA"/>
    <property type="match status" value="1"/>
</dbReference>
<name>A0ABY8NIB3_9GAMM</name>
<sequence length="201" mass="22524">MAKLNLHRVTIGQLQEIDLTISPGEIVCLSGPSGCGKTRLLRAIADLEPHSGHVQLGKIRQGEVPGHRWRAAVMLVPAESAWWHDTVGAHLVGNNTSALEQLGFDDDVCQWPIARLSSGEKHRLALVRALSRRPAALLLDEPTANLDRENTAKVETWLRTIIREQQLPTLWVAHHEDQIQRVADRHFVIVDKHIEAREVSR</sequence>
<keyword evidence="5" id="KW-1185">Reference proteome</keyword>
<keyword evidence="2 4" id="KW-0067">ATP-binding</keyword>
<evidence type="ECO:0000313" key="4">
    <source>
        <dbReference type="EMBL" id="WGL18327.1"/>
    </source>
</evidence>